<evidence type="ECO:0000313" key="2">
    <source>
        <dbReference type="EMBL" id="GIY46145.1"/>
    </source>
</evidence>
<keyword evidence="1" id="KW-0732">Signal</keyword>
<feature type="chain" id="PRO_5043427901" evidence="1">
    <location>
        <begin position="23"/>
        <end position="83"/>
    </location>
</feature>
<comment type="caution">
    <text evidence="2">The sequence shown here is derived from an EMBL/GenBank/DDBJ whole genome shotgun (WGS) entry which is preliminary data.</text>
</comment>
<organism evidence="2 3">
    <name type="scientific">Caerostris extrusa</name>
    <name type="common">Bark spider</name>
    <name type="synonym">Caerostris bankana</name>
    <dbReference type="NCBI Taxonomy" id="172846"/>
    <lineage>
        <taxon>Eukaryota</taxon>
        <taxon>Metazoa</taxon>
        <taxon>Ecdysozoa</taxon>
        <taxon>Arthropoda</taxon>
        <taxon>Chelicerata</taxon>
        <taxon>Arachnida</taxon>
        <taxon>Araneae</taxon>
        <taxon>Araneomorphae</taxon>
        <taxon>Entelegynae</taxon>
        <taxon>Araneoidea</taxon>
        <taxon>Araneidae</taxon>
        <taxon>Caerostris</taxon>
    </lineage>
</organism>
<evidence type="ECO:0000256" key="1">
    <source>
        <dbReference type="SAM" id="SignalP"/>
    </source>
</evidence>
<protein>
    <submittedName>
        <fullName evidence="2">Uncharacterized protein</fullName>
    </submittedName>
</protein>
<sequence>MWMGTFTVYIIILDLCFIPEIAVRTKTQFDSRTWMRKSIPRATLTSDEVLAVVTYEKFLRVQLKNLKNFPDLRFVELGGLMTE</sequence>
<accession>A0AAV4TMR7</accession>
<keyword evidence="3" id="KW-1185">Reference proteome</keyword>
<feature type="signal peptide" evidence="1">
    <location>
        <begin position="1"/>
        <end position="22"/>
    </location>
</feature>
<reference evidence="2 3" key="1">
    <citation type="submission" date="2021-06" db="EMBL/GenBank/DDBJ databases">
        <title>Caerostris extrusa draft genome.</title>
        <authorList>
            <person name="Kono N."/>
            <person name="Arakawa K."/>
        </authorList>
    </citation>
    <scope>NUCLEOTIDE SEQUENCE [LARGE SCALE GENOMIC DNA]</scope>
</reference>
<gene>
    <name evidence="2" type="ORF">CEXT_745761</name>
</gene>
<dbReference type="AlphaFoldDB" id="A0AAV4TMR7"/>
<dbReference type="EMBL" id="BPLR01011376">
    <property type="protein sequence ID" value="GIY46145.1"/>
    <property type="molecule type" value="Genomic_DNA"/>
</dbReference>
<proteinExistence type="predicted"/>
<name>A0AAV4TMR7_CAEEX</name>
<dbReference type="Proteomes" id="UP001054945">
    <property type="component" value="Unassembled WGS sequence"/>
</dbReference>
<evidence type="ECO:0000313" key="3">
    <source>
        <dbReference type="Proteomes" id="UP001054945"/>
    </source>
</evidence>